<comment type="caution">
    <text evidence="1">The sequence shown here is derived from an EMBL/GenBank/DDBJ whole genome shotgun (WGS) entry which is preliminary data.</text>
</comment>
<name>A0ACC1B5T3_9ROSI</name>
<keyword evidence="2" id="KW-1185">Reference proteome</keyword>
<proteinExistence type="predicted"/>
<organism evidence="1 2">
    <name type="scientific">Pistacia atlantica</name>
    <dbReference type="NCBI Taxonomy" id="434234"/>
    <lineage>
        <taxon>Eukaryota</taxon>
        <taxon>Viridiplantae</taxon>
        <taxon>Streptophyta</taxon>
        <taxon>Embryophyta</taxon>
        <taxon>Tracheophyta</taxon>
        <taxon>Spermatophyta</taxon>
        <taxon>Magnoliopsida</taxon>
        <taxon>eudicotyledons</taxon>
        <taxon>Gunneridae</taxon>
        <taxon>Pentapetalae</taxon>
        <taxon>rosids</taxon>
        <taxon>malvids</taxon>
        <taxon>Sapindales</taxon>
        <taxon>Anacardiaceae</taxon>
        <taxon>Pistacia</taxon>
    </lineage>
</organism>
<evidence type="ECO:0000313" key="2">
    <source>
        <dbReference type="Proteomes" id="UP001164250"/>
    </source>
</evidence>
<reference evidence="2" key="1">
    <citation type="journal article" date="2023" name="G3 (Bethesda)">
        <title>Genome assembly and association tests identify interacting loci associated with vigor, precocity, and sex in interspecific pistachio rootstocks.</title>
        <authorList>
            <person name="Palmer W."/>
            <person name="Jacygrad E."/>
            <person name="Sagayaradj S."/>
            <person name="Cavanaugh K."/>
            <person name="Han R."/>
            <person name="Bertier L."/>
            <person name="Beede B."/>
            <person name="Kafkas S."/>
            <person name="Golino D."/>
            <person name="Preece J."/>
            <person name="Michelmore R."/>
        </authorList>
    </citation>
    <scope>NUCLEOTIDE SEQUENCE [LARGE SCALE GENOMIC DNA]</scope>
</reference>
<sequence length="64" mass="7191">MSSCFLHLLNIPSFFNQIYSRVISNRNYVAKDINFGVGARAAMLQGVSEVVEAAKLQWDLRVAM</sequence>
<accession>A0ACC1B5T3</accession>
<dbReference type="EMBL" id="CM047902">
    <property type="protein sequence ID" value="KAJ0094251.1"/>
    <property type="molecule type" value="Genomic_DNA"/>
</dbReference>
<protein>
    <submittedName>
        <fullName evidence="1">Uncharacterized protein</fullName>
    </submittedName>
</protein>
<dbReference type="Proteomes" id="UP001164250">
    <property type="component" value="Chromosome 6"/>
</dbReference>
<gene>
    <name evidence="1" type="ORF">Patl1_15724</name>
</gene>
<evidence type="ECO:0000313" key="1">
    <source>
        <dbReference type="EMBL" id="KAJ0094251.1"/>
    </source>
</evidence>